<name>A0ACD1GID6_9EURO</name>
<proteinExistence type="predicted"/>
<dbReference type="EMBL" id="KZ825320">
    <property type="protein sequence ID" value="RAH48998.1"/>
    <property type="molecule type" value="Genomic_DNA"/>
</dbReference>
<keyword evidence="2" id="KW-1185">Reference proteome</keyword>
<evidence type="ECO:0000313" key="1">
    <source>
        <dbReference type="EMBL" id="RAH48998.1"/>
    </source>
</evidence>
<gene>
    <name evidence="1" type="ORF">BO95DRAFT_355533</name>
</gene>
<protein>
    <submittedName>
        <fullName evidence="1">Uncharacterized protein</fullName>
    </submittedName>
</protein>
<organism evidence="1 2">
    <name type="scientific">Aspergillus brunneoviolaceus CBS 621.78</name>
    <dbReference type="NCBI Taxonomy" id="1450534"/>
    <lineage>
        <taxon>Eukaryota</taxon>
        <taxon>Fungi</taxon>
        <taxon>Dikarya</taxon>
        <taxon>Ascomycota</taxon>
        <taxon>Pezizomycotina</taxon>
        <taxon>Eurotiomycetes</taxon>
        <taxon>Eurotiomycetidae</taxon>
        <taxon>Eurotiales</taxon>
        <taxon>Aspergillaceae</taxon>
        <taxon>Aspergillus</taxon>
        <taxon>Aspergillus subgen. Circumdati</taxon>
    </lineage>
</organism>
<reference evidence="1" key="1">
    <citation type="submission" date="2018-02" db="EMBL/GenBank/DDBJ databases">
        <title>The genomes of Aspergillus section Nigri reveals drivers in fungal speciation.</title>
        <authorList>
            <consortium name="DOE Joint Genome Institute"/>
            <person name="Vesth T.C."/>
            <person name="Nybo J."/>
            <person name="Theobald S."/>
            <person name="Brandl J."/>
            <person name="Frisvad J.C."/>
            <person name="Nielsen K.F."/>
            <person name="Lyhne E.K."/>
            <person name="Kogle M.E."/>
            <person name="Kuo A."/>
            <person name="Riley R."/>
            <person name="Clum A."/>
            <person name="Nolan M."/>
            <person name="Lipzen A."/>
            <person name="Salamov A."/>
            <person name="Henrissat B."/>
            <person name="Wiebenga A."/>
            <person name="De vries R.P."/>
            <person name="Grigoriev I.V."/>
            <person name="Mortensen U.H."/>
            <person name="Andersen M.R."/>
            <person name="Baker S.E."/>
        </authorList>
    </citation>
    <scope>NUCLEOTIDE SEQUENCE</scope>
    <source>
        <strain evidence="1">CBS 621.78</strain>
    </source>
</reference>
<accession>A0ACD1GID6</accession>
<sequence>MADGLDYLAPDFDLNSLTVPRLRSILVSHDVPYPASAKKAQLISILETEVLPQAKKLLRERERVRRTSEGITDMGSRASSVVSDYNDQHHESGRESMPPPPTPSTVSTATGGRRARSRLSTRASTVDTEDAHVSATPSTSSRRTVPRSTSKRYRASDAESHDDMTATPVPFNTATPRKSTTRKPRKSEMTPAAEPQPEPEPEPKTPFSAIKLEPKDESVFTDDNPFQSGSPARWEHRSPRTSSVGRKSASRFSLNSPAASNGLRPRRSMTPVDMNADYGFTPSKRSSFEFPVPKPRSPQQSLEAVEKYEDSDSDVSAGEEFTPEEQLALEEDRAHLMYPPSAPSTRPQQARTANRAAPWIIILALVAGFGAWWRKEKIEIGFCGIGKPTWSLADTRVPEWANVLEPQCEPCPPHAFCYPNFEARCEHDFILKAHPLSLGGLVPLAPTCEADSEKARRVKAVADRALETLRDRRAKWECGEIVHGDQGEKGPEISETELKQEVGKKRRKGMSDAEFDDLWKGALGEVVGKEEVVTRVQQPSSVLTLTSTSVSRLPLTCAFRRYVRLSLLAYRLPISVLTLAVCLTLYVRSKIRARRSDMARVPELVATTLDRLATQAALHARGAAREPYIPIGQLRDDVLRSELRGSRREGLWKRVRSIVEGNANVRAAVREGRGGDVARVWEWIGGISSCTIKDTGMPCTQCRVHGRSCEVNESKDKRRKAEQKRTEELLRVYKSLINGLMETIRIGDGELTREVLSRMRQPTGLIELQDLLSEYVTLSVPEEEEEEEGEDEVMYELESDESDEESDTNSPETPPINQQNL</sequence>
<evidence type="ECO:0000313" key="2">
    <source>
        <dbReference type="Proteomes" id="UP000249057"/>
    </source>
</evidence>
<dbReference type="Proteomes" id="UP000249057">
    <property type="component" value="Unassembled WGS sequence"/>
</dbReference>